<dbReference type="GO" id="GO:0016020">
    <property type="term" value="C:membrane"/>
    <property type="evidence" value="ECO:0007669"/>
    <property type="project" value="UniProtKB-SubCell"/>
</dbReference>
<comment type="pathway">
    <text evidence="2">Protein modification; protein glycosylation.</text>
</comment>
<dbReference type="EMBL" id="UZAH01026075">
    <property type="protein sequence ID" value="VDO75189.1"/>
    <property type="molecule type" value="Genomic_DNA"/>
</dbReference>
<comment type="similarity">
    <text evidence="10">Belongs to the glycosyltransferase 14 family.</text>
</comment>
<keyword evidence="9" id="KW-0325">Glycoprotein</keyword>
<keyword evidence="3" id="KW-0328">Glycosyltransferase</keyword>
<dbReference type="Pfam" id="PF02485">
    <property type="entry name" value="Branch"/>
    <property type="match status" value="1"/>
</dbReference>
<reference evidence="13" key="2">
    <citation type="submission" date="2019-09" db="UniProtKB">
        <authorList>
            <consortium name="WormBaseParasite"/>
        </authorList>
    </citation>
    <scope>IDENTIFICATION</scope>
</reference>
<proteinExistence type="inferred from homology"/>
<keyword evidence="5" id="KW-0812">Transmembrane</keyword>
<dbReference type="GO" id="GO:0008375">
    <property type="term" value="F:acetylglucosaminyltransferase activity"/>
    <property type="evidence" value="ECO:0007669"/>
    <property type="project" value="TreeGrafter"/>
</dbReference>
<evidence type="ECO:0000256" key="10">
    <source>
        <dbReference type="ARBA" id="ARBA00038150"/>
    </source>
</evidence>
<evidence type="ECO:0000256" key="1">
    <source>
        <dbReference type="ARBA" id="ARBA00004606"/>
    </source>
</evidence>
<name>A0A3P7YE59_HELPZ</name>
<organism evidence="11">
    <name type="scientific">Heligmosomoides polygyrus</name>
    <name type="common">Parasitic roundworm</name>
    <dbReference type="NCBI Taxonomy" id="6339"/>
    <lineage>
        <taxon>Eukaryota</taxon>
        <taxon>Metazoa</taxon>
        <taxon>Ecdysozoa</taxon>
        <taxon>Nematoda</taxon>
        <taxon>Chromadorea</taxon>
        <taxon>Rhabditida</taxon>
        <taxon>Rhabditina</taxon>
        <taxon>Rhabditomorpha</taxon>
        <taxon>Strongyloidea</taxon>
        <taxon>Heligmosomidae</taxon>
        <taxon>Heligmosomoides</taxon>
    </lineage>
</organism>
<evidence type="ECO:0000256" key="3">
    <source>
        <dbReference type="ARBA" id="ARBA00022676"/>
    </source>
</evidence>
<evidence type="ECO:0000256" key="2">
    <source>
        <dbReference type="ARBA" id="ARBA00004922"/>
    </source>
</evidence>
<dbReference type="PANTHER" id="PTHR19297:SF186">
    <property type="entry name" value="CORE-2_I-BRANCHING ENZYME"/>
    <property type="match status" value="1"/>
</dbReference>
<dbReference type="OrthoDB" id="2019572at2759"/>
<evidence type="ECO:0000313" key="11">
    <source>
        <dbReference type="EMBL" id="VDO75189.1"/>
    </source>
</evidence>
<sequence length="466" mass="54531">MRTALPDTGTVRNCSRHCEEARFDKCVRTFAFRLSSPSTYYADYRFVTHSLFRYVPTTSIENIKLNCPAVLHGGKEIMKYRHWTFHYANIEKDLFDSEDVCTTIRQYFVFEKTPLSEEEANYPLSYGLLVYKDIVQVMLELSIFYHPQNAYCIMVDQGASSIFKEFITKLPKCFANIHTFIGSKSIWGSFGILENVYKCFKYLTELDHPWEYYQYLSGADLPLRTNLEMVRIMKALNGSINTDVEQFEQDRYRLMEGIHPPVPLYKSAMSVAIPRRSAKFMLKSKKVKSLLTYLSQTWVADESFWTTVAGNAVLMKVPGSYRARDILWLRKHLIMESPQRFTVDSVGTSYIGRYQVWEWQKPCRGRIASWSCVFGVLDVPEIWTRPELVVHKMYLDTEPAGYMCILKAIRHRSHNPIDFDASSYAEMPTVELSNGKRITELKHPEWLMRSSFYCKRDFDKRLSQRK</sequence>
<evidence type="ECO:0000256" key="9">
    <source>
        <dbReference type="ARBA" id="ARBA00023180"/>
    </source>
</evidence>
<keyword evidence="4" id="KW-0808">Transferase</keyword>
<evidence type="ECO:0000313" key="13">
    <source>
        <dbReference type="WBParaSite" id="HPBE_0000816301-mRNA-1"/>
    </source>
</evidence>
<dbReference type="PANTHER" id="PTHR19297">
    <property type="entry name" value="GLYCOSYLTRANSFERASE 14 FAMILY MEMBER"/>
    <property type="match status" value="1"/>
</dbReference>
<evidence type="ECO:0000256" key="7">
    <source>
        <dbReference type="ARBA" id="ARBA00022989"/>
    </source>
</evidence>
<keyword evidence="8" id="KW-0472">Membrane</keyword>
<keyword evidence="6" id="KW-0735">Signal-anchor</keyword>
<protein>
    <submittedName>
        <fullName evidence="13">Protein xylosyltransferase</fullName>
    </submittedName>
</protein>
<dbReference type="Proteomes" id="UP000050761">
    <property type="component" value="Unassembled WGS sequence"/>
</dbReference>
<dbReference type="WBParaSite" id="HPBE_0000816301-mRNA-1">
    <property type="protein sequence ID" value="HPBE_0000816301-mRNA-1"/>
    <property type="gene ID" value="HPBE_0000816301"/>
</dbReference>
<evidence type="ECO:0000256" key="4">
    <source>
        <dbReference type="ARBA" id="ARBA00022679"/>
    </source>
</evidence>
<comment type="subcellular location">
    <subcellularLocation>
        <location evidence="1">Membrane</location>
        <topology evidence="1">Single-pass type II membrane protein</topology>
    </subcellularLocation>
</comment>
<accession>A0A3P7YE59</accession>
<reference evidence="11 12" key="1">
    <citation type="submission" date="2018-11" db="EMBL/GenBank/DDBJ databases">
        <authorList>
            <consortium name="Pathogen Informatics"/>
        </authorList>
    </citation>
    <scope>NUCLEOTIDE SEQUENCE [LARGE SCALE GENOMIC DNA]</scope>
</reference>
<keyword evidence="12" id="KW-1185">Reference proteome</keyword>
<evidence type="ECO:0000256" key="6">
    <source>
        <dbReference type="ARBA" id="ARBA00022968"/>
    </source>
</evidence>
<evidence type="ECO:0000313" key="12">
    <source>
        <dbReference type="Proteomes" id="UP000050761"/>
    </source>
</evidence>
<evidence type="ECO:0000256" key="8">
    <source>
        <dbReference type="ARBA" id="ARBA00023136"/>
    </source>
</evidence>
<gene>
    <name evidence="11" type="ORF">HPBE_LOCUS8164</name>
</gene>
<dbReference type="AlphaFoldDB" id="A0A3P7YE59"/>
<evidence type="ECO:0000256" key="5">
    <source>
        <dbReference type="ARBA" id="ARBA00022692"/>
    </source>
</evidence>
<keyword evidence="7" id="KW-1133">Transmembrane helix</keyword>
<dbReference type="InterPro" id="IPR003406">
    <property type="entry name" value="Glyco_trans_14"/>
</dbReference>